<keyword evidence="2" id="KW-1185">Reference proteome</keyword>
<dbReference type="OrthoDB" id="2195960at2759"/>
<protein>
    <submittedName>
        <fullName evidence="1">Uncharacterized protein</fullName>
    </submittedName>
</protein>
<sequence>MNKSFPLFDILPHKNLIFVCGGGGNTIYGKSNGIIAFDTNLIELSRYPTQEPIIQLHKYSFTKNSSLFLIGKLCDSFILLKFKSFSFFLIKKFDFCVQDILFKKNIYFLKNEKEIHCIELNKVINDKIVVEENYIKKREKEDRERSVLEINDQLSESDELIINDSKLLNDDSIVIESSKKYFKLFYDSSIKLFFSHEKIRKLIKNKNKLIYITNNKLVTLFNKNVTNITLISKLSCLSNKGNVVGTGDGRIYFDNKYYKVSDYPISGVCKVKDFIYYCTVLGDIGKVRVSKECNWLIYFFILFLFILLI</sequence>
<evidence type="ECO:0000313" key="1">
    <source>
        <dbReference type="EMBL" id="RVD92449.1"/>
    </source>
</evidence>
<dbReference type="VEuPathDB" id="MicrosporidiaDB:TUBRATIS_10470"/>
<name>A0A437AMX3_9MICR</name>
<reference evidence="1 2" key="1">
    <citation type="submission" date="2018-10" db="EMBL/GenBank/DDBJ databases">
        <title>Draft genome sequence of the microsporidian Tubulinosema ratisbonensis.</title>
        <authorList>
            <person name="Polonais V."/>
            <person name="Peyretaillade E."/>
            <person name="Niehus S."/>
            <person name="Wawrzyniak I."/>
            <person name="Franchet A."/>
            <person name="Gaspin C."/>
            <person name="Reichstadt M."/>
            <person name="Belser C."/>
            <person name="Labadie K."/>
            <person name="Delbac F."/>
            <person name="Ferrandon D."/>
        </authorList>
    </citation>
    <scope>NUCLEOTIDE SEQUENCE [LARGE SCALE GENOMIC DNA]</scope>
    <source>
        <strain evidence="1 2">Franzen</strain>
    </source>
</reference>
<comment type="caution">
    <text evidence="1">The sequence shown here is derived from an EMBL/GenBank/DDBJ whole genome shotgun (WGS) entry which is preliminary data.</text>
</comment>
<proteinExistence type="predicted"/>
<dbReference type="EMBL" id="RCSS01000217">
    <property type="protein sequence ID" value="RVD92449.1"/>
    <property type="molecule type" value="Genomic_DNA"/>
</dbReference>
<organism evidence="1 2">
    <name type="scientific">Tubulinosema ratisbonensis</name>
    <dbReference type="NCBI Taxonomy" id="291195"/>
    <lineage>
        <taxon>Eukaryota</taxon>
        <taxon>Fungi</taxon>
        <taxon>Fungi incertae sedis</taxon>
        <taxon>Microsporidia</taxon>
        <taxon>Tubulinosematoidea</taxon>
        <taxon>Tubulinosematidae</taxon>
        <taxon>Tubulinosema</taxon>
    </lineage>
</organism>
<dbReference type="AlphaFoldDB" id="A0A437AMX3"/>
<evidence type="ECO:0000313" key="2">
    <source>
        <dbReference type="Proteomes" id="UP000282876"/>
    </source>
</evidence>
<dbReference type="Proteomes" id="UP000282876">
    <property type="component" value="Unassembled WGS sequence"/>
</dbReference>
<gene>
    <name evidence="1" type="ORF">TUBRATIS_10470</name>
</gene>
<accession>A0A437AMX3</accession>